<dbReference type="PANTHER" id="PTHR32114:SF2">
    <property type="entry name" value="ABC TRANSPORTER ABCH.3"/>
    <property type="match status" value="1"/>
</dbReference>
<proteinExistence type="predicted"/>
<gene>
    <name evidence="3" type="ORF">KL86DPRO_40062</name>
</gene>
<name>A0A212K9G7_9DELT</name>
<dbReference type="EMBL" id="FLUQ01000004">
    <property type="protein sequence ID" value="SBW08282.1"/>
    <property type="molecule type" value="Genomic_DNA"/>
</dbReference>
<protein>
    <submittedName>
        <fullName evidence="3">ATP/GTP binding protein</fullName>
    </submittedName>
</protein>
<feature type="domain" description="Protein CR006 P-loop" evidence="2">
    <location>
        <begin position="23"/>
        <end position="710"/>
    </location>
</feature>
<reference evidence="3" key="1">
    <citation type="submission" date="2016-04" db="EMBL/GenBank/DDBJ databases">
        <authorList>
            <person name="Evans L.H."/>
            <person name="Alamgir A."/>
            <person name="Owens N."/>
            <person name="Weber N.D."/>
            <person name="Virtaneva K."/>
            <person name="Barbian K."/>
            <person name="Babar A."/>
            <person name="Rosenke K."/>
        </authorList>
    </citation>
    <scope>NUCLEOTIDE SEQUENCE</scope>
    <source>
        <strain evidence="3">86</strain>
    </source>
</reference>
<feature type="coiled-coil region" evidence="1">
    <location>
        <begin position="102"/>
        <end position="129"/>
    </location>
</feature>
<evidence type="ECO:0000256" key="1">
    <source>
        <dbReference type="SAM" id="Coils"/>
    </source>
</evidence>
<dbReference type="Gene3D" id="3.40.50.300">
    <property type="entry name" value="P-loop containing nucleotide triphosphate hydrolases"/>
    <property type="match status" value="1"/>
</dbReference>
<dbReference type="SUPFAM" id="SSF52540">
    <property type="entry name" value="P-loop containing nucleoside triphosphate hydrolases"/>
    <property type="match status" value="1"/>
</dbReference>
<evidence type="ECO:0000313" key="3">
    <source>
        <dbReference type="EMBL" id="SBW08282.1"/>
    </source>
</evidence>
<dbReference type="PANTHER" id="PTHR32114">
    <property type="entry name" value="ABC TRANSPORTER ABCH.3"/>
    <property type="match status" value="1"/>
</dbReference>
<dbReference type="InterPro" id="IPR026866">
    <property type="entry name" value="CR006_AAA"/>
</dbReference>
<evidence type="ECO:0000259" key="2">
    <source>
        <dbReference type="Pfam" id="PF13166"/>
    </source>
</evidence>
<dbReference type="Pfam" id="PF13166">
    <property type="entry name" value="AAA_13"/>
    <property type="match status" value="1"/>
</dbReference>
<accession>A0A212K9G7</accession>
<organism evidence="3">
    <name type="scientific">uncultured delta proteobacterium</name>
    <dbReference type="NCBI Taxonomy" id="34034"/>
    <lineage>
        <taxon>Bacteria</taxon>
        <taxon>Deltaproteobacteria</taxon>
        <taxon>environmental samples</taxon>
    </lineage>
</organism>
<dbReference type="InterPro" id="IPR027417">
    <property type="entry name" value="P-loop_NTPase"/>
</dbReference>
<keyword evidence="1" id="KW-0175">Coiled coil</keyword>
<dbReference type="AlphaFoldDB" id="A0A212K9G7"/>
<sequence>MIQEVRLHKVATYTDPVSMCPLDINFCYGSNGSGKSTLANVISGKITEQECSISWTQDELPVLSYTKYFVEANFGERIGGIFTLGEESKDAQDFIAGKTAELESVNNLITTLTTSKEKLEQEQRQAKTDLDNACWATQQTHGEKFAHALVGYRGSKDKFAQKCLAEYPHMDKDSPPDIKSIEELYFSAYGDQKERYNILPQIDVSLIAQSETNELLGKRVTGSTDTPVGKFIEYLQNSDWVKQGISYSQRANGKCPYCQQIIPESIQQDIGNFFDESYEKDCAQLAQFSQKYSVNMASLLTTMQAVTGSNIPILEYDLFNAEVESLAKTIEANKKILAGKIASPGTEVSIEPLLASIQKLNVHIAAFNEKIARNNEIVKNQAQNQAKCTAEIWKLFTYELREIIAQHHKKIGGLNKGFVQISEKIRQENEKKTAIRQQITEREETLTSVLPTVNAINAILERFGFTGFKLAENSDAKGTYRIIRPDGSDAKKTLSEGEHNFIAFLYFFHLVYGSFERSGITKDKIVVIDDPISSLDSNVLFIITTLVKTLLSDCVDRKHGIKQIFILTHNVYFHKEVTFRGSRSEYPTTRTAYWIVRKRDEASAIVRFPKNPIQTSYELLWADLADTENTQRVTIFNTLRRILEYYFNIIGGLDYENRGINEFDGQDKIVCKALIASINDGSHFISDDFVMCYESDTLENYLRVFRLIFDKMGHENHYKMMMRETGEPDAEAEGQPNAMEAV</sequence>